<proteinExistence type="predicted"/>
<sequence>MKARCLQITGFLVVVASLPYWLISTQSFLSIAVLTLLFAGAATAYNLVGGLSGQLSFGHSIFLGLGAYATALTRQDLGWNPWYGAALGVALAVAAALLMALPSVRLAGVYFVLVTYVATLTLEQVAVWAGSLTGGAAGVSIPLTGSSWRLLSFGPVGGYYLAAGLLAVILVVAVLVDSSSLGLFARAVRDDRAAASAAGVRVVRAKITVLVISAALTSLVGVAYVQYTSFIDPSSAFGSMVAISIAMPAVFGGLRAFWGPVLGAAILIPVQQTLNPAFSGLPAGVGLLLFGLLIVAVQTTEPRGASHLVAATATALNRRRVA</sequence>
<dbReference type="InterPro" id="IPR043428">
    <property type="entry name" value="LivM-like"/>
</dbReference>
<evidence type="ECO:0000256" key="1">
    <source>
        <dbReference type="ARBA" id="ARBA00004651"/>
    </source>
</evidence>
<dbReference type="RefSeq" id="WP_141962902.1">
    <property type="nucleotide sequence ID" value="NZ_VFOZ01000002.1"/>
</dbReference>
<protein>
    <submittedName>
        <fullName evidence="7">Amino acid/amide ABC transporter membrane protein 2 (HAAT family)</fullName>
    </submittedName>
</protein>
<comment type="subcellular location">
    <subcellularLocation>
        <location evidence="1">Cell membrane</location>
        <topology evidence="1">Multi-pass membrane protein</topology>
    </subcellularLocation>
</comment>
<dbReference type="Pfam" id="PF02653">
    <property type="entry name" value="BPD_transp_2"/>
    <property type="match status" value="1"/>
</dbReference>
<dbReference type="EMBL" id="VFOZ01000002">
    <property type="protein sequence ID" value="TQL90944.1"/>
    <property type="molecule type" value="Genomic_DNA"/>
</dbReference>
<comment type="caution">
    <text evidence="7">The sequence shown here is derived from an EMBL/GenBank/DDBJ whole genome shotgun (WGS) entry which is preliminary data.</text>
</comment>
<feature type="transmembrane region" description="Helical" evidence="6">
    <location>
        <begin position="28"/>
        <end position="48"/>
    </location>
</feature>
<dbReference type="PANTHER" id="PTHR30482">
    <property type="entry name" value="HIGH-AFFINITY BRANCHED-CHAIN AMINO ACID TRANSPORT SYSTEM PERMEASE"/>
    <property type="match status" value="1"/>
</dbReference>
<feature type="transmembrane region" description="Helical" evidence="6">
    <location>
        <begin position="6"/>
        <end position="23"/>
    </location>
</feature>
<feature type="transmembrane region" description="Helical" evidence="6">
    <location>
        <begin position="54"/>
        <end position="73"/>
    </location>
</feature>
<dbReference type="GO" id="GO:0015658">
    <property type="term" value="F:branched-chain amino acid transmembrane transporter activity"/>
    <property type="evidence" value="ECO:0007669"/>
    <property type="project" value="InterPro"/>
</dbReference>
<gene>
    <name evidence="7" type="ORF">FB559_8263</name>
</gene>
<evidence type="ECO:0000313" key="8">
    <source>
        <dbReference type="Proteomes" id="UP000316096"/>
    </source>
</evidence>
<reference evidence="7 8" key="1">
    <citation type="submission" date="2019-06" db="EMBL/GenBank/DDBJ databases">
        <title>Sequencing the genomes of 1000 actinobacteria strains.</title>
        <authorList>
            <person name="Klenk H.-P."/>
        </authorList>
    </citation>
    <scope>NUCLEOTIDE SEQUENCE [LARGE SCALE GENOMIC DNA]</scope>
    <source>
        <strain evidence="7 8">DSM 102200</strain>
    </source>
</reference>
<evidence type="ECO:0000256" key="3">
    <source>
        <dbReference type="ARBA" id="ARBA00022692"/>
    </source>
</evidence>
<keyword evidence="3 6" id="KW-0812">Transmembrane</keyword>
<dbReference type="AlphaFoldDB" id="A0A543C1K1"/>
<keyword evidence="4 6" id="KW-1133">Transmembrane helix</keyword>
<evidence type="ECO:0000256" key="6">
    <source>
        <dbReference type="SAM" id="Phobius"/>
    </source>
</evidence>
<keyword evidence="8" id="KW-1185">Reference proteome</keyword>
<dbReference type="GO" id="GO:0005886">
    <property type="term" value="C:plasma membrane"/>
    <property type="evidence" value="ECO:0007669"/>
    <property type="project" value="UniProtKB-SubCell"/>
</dbReference>
<feature type="transmembrane region" description="Helical" evidence="6">
    <location>
        <begin position="237"/>
        <end position="258"/>
    </location>
</feature>
<feature type="transmembrane region" description="Helical" evidence="6">
    <location>
        <begin position="157"/>
        <end position="176"/>
    </location>
</feature>
<feature type="transmembrane region" description="Helical" evidence="6">
    <location>
        <begin position="278"/>
        <end position="297"/>
    </location>
</feature>
<evidence type="ECO:0000256" key="2">
    <source>
        <dbReference type="ARBA" id="ARBA00022475"/>
    </source>
</evidence>
<dbReference type="Proteomes" id="UP000316096">
    <property type="component" value="Unassembled WGS sequence"/>
</dbReference>
<name>A0A543C1K1_9ACTN</name>
<feature type="transmembrane region" description="Helical" evidence="6">
    <location>
        <begin position="85"/>
        <end position="113"/>
    </location>
</feature>
<accession>A0A543C1K1</accession>
<evidence type="ECO:0000256" key="5">
    <source>
        <dbReference type="ARBA" id="ARBA00023136"/>
    </source>
</evidence>
<feature type="transmembrane region" description="Helical" evidence="6">
    <location>
        <begin position="207"/>
        <end position="225"/>
    </location>
</feature>
<dbReference type="CDD" id="cd06581">
    <property type="entry name" value="TM_PBP1_LivM_like"/>
    <property type="match status" value="1"/>
</dbReference>
<keyword evidence="5 6" id="KW-0472">Membrane</keyword>
<keyword evidence="2" id="KW-1003">Cell membrane</keyword>
<dbReference type="InterPro" id="IPR001851">
    <property type="entry name" value="ABC_transp_permease"/>
</dbReference>
<evidence type="ECO:0000256" key="4">
    <source>
        <dbReference type="ARBA" id="ARBA00022989"/>
    </source>
</evidence>
<evidence type="ECO:0000313" key="7">
    <source>
        <dbReference type="EMBL" id="TQL90944.1"/>
    </source>
</evidence>
<organism evidence="7 8">
    <name type="scientific">Actinoallomurus bryophytorum</name>
    <dbReference type="NCBI Taxonomy" id="1490222"/>
    <lineage>
        <taxon>Bacteria</taxon>
        <taxon>Bacillati</taxon>
        <taxon>Actinomycetota</taxon>
        <taxon>Actinomycetes</taxon>
        <taxon>Streptosporangiales</taxon>
        <taxon>Thermomonosporaceae</taxon>
        <taxon>Actinoallomurus</taxon>
    </lineage>
</organism>
<dbReference type="OrthoDB" id="9814461at2"/>
<dbReference type="PANTHER" id="PTHR30482:SF10">
    <property type="entry name" value="HIGH-AFFINITY BRANCHED-CHAIN AMINO ACID TRANSPORT PROTEIN BRAE"/>
    <property type="match status" value="1"/>
</dbReference>